<dbReference type="SUPFAM" id="SSF52540">
    <property type="entry name" value="P-loop containing nucleoside triphosphate hydrolases"/>
    <property type="match status" value="1"/>
</dbReference>
<sequence length="725" mass="76318">MILGPVLRKRCTLSNLLKADGAGARVSFSCGARDDANKTHVGNLLASYQRLLQRGSLLPDATQAAAVRALQLLQDAVLVREAQRAARQNDGGGNAGSTSSDGEAARAQARYTTDDGLDAASYATPPPAPPPPAALRGAYLWGPVGSGKTAVMDLFAETTRVRLEEATMAVTATEAEAAAPPLQQQQQQQLSAAAVTASASASASASARFPAPIGDSRFGGTDVCIRQHFHEFMLGVHGRLHELQVQRPRIVARSRQGMLVYRYAEPEEDPLITVAREWGRRTAVLCLDELHVTDVADAMILSRLFGSLLLDFRTTVLFTSNRPPNDLYKGGLSRKYFEPFVRLVDEQMLVLRVAAEVDYRRRAAAAAAEPVSAVRRQADDGDAVEGTAAAGPAAVTSESALKDLAGQDLQKPPGRWLLGSGAGAAAAAEERLRSLWDAATGDRGGGGVPVVVPLAYGRTLKVPYALGDAAWFTFEQLCGAVGLRAAVDDGGALAAPCFLALCRHFRELYITGVPELGPAQRDEARRFVTLLDVAYDNKCRLVVAASVPPDALFAPLLEEARRQGIYPRLSLPKTASQAEAKHHQGANTATGAAATTTSLPPAAASAVTTEEQPTAARRAAAASDFVVPSATPPLPSTITEPTASQGPPRTHIPGSSSAVVDDNVHPSEFTGAALHGAAPSQPRPSPADLAVPRFVLGEEVLMYHRAMSRLAEMCSVVSVAGNALD</sequence>
<dbReference type="OrthoDB" id="548867at2759"/>
<dbReference type="InterPro" id="IPR005654">
    <property type="entry name" value="ATPase_AFG1-like"/>
</dbReference>
<dbReference type="GO" id="GO:0005524">
    <property type="term" value="F:ATP binding"/>
    <property type="evidence" value="ECO:0007669"/>
    <property type="project" value="UniProtKB-KW"/>
</dbReference>
<keyword evidence="3" id="KW-0067">ATP-binding</keyword>
<dbReference type="eggNOG" id="KOG2383">
    <property type="taxonomic scope" value="Eukaryota"/>
</dbReference>
<reference evidence="5 6" key="1">
    <citation type="journal article" date="2010" name="Science">
        <title>Genomic analysis of organismal complexity in the multicellular green alga Volvox carteri.</title>
        <authorList>
            <person name="Prochnik S.E."/>
            <person name="Umen J."/>
            <person name="Nedelcu A.M."/>
            <person name="Hallmann A."/>
            <person name="Miller S.M."/>
            <person name="Nishii I."/>
            <person name="Ferris P."/>
            <person name="Kuo A."/>
            <person name="Mitros T."/>
            <person name="Fritz-Laylin L.K."/>
            <person name="Hellsten U."/>
            <person name="Chapman J."/>
            <person name="Simakov O."/>
            <person name="Rensing S.A."/>
            <person name="Terry A."/>
            <person name="Pangilinan J."/>
            <person name="Kapitonov V."/>
            <person name="Jurka J."/>
            <person name="Salamov A."/>
            <person name="Shapiro H."/>
            <person name="Schmutz J."/>
            <person name="Grimwood J."/>
            <person name="Lindquist E."/>
            <person name="Lucas S."/>
            <person name="Grigoriev I.V."/>
            <person name="Schmitt R."/>
            <person name="Kirk D."/>
            <person name="Rokhsar D.S."/>
        </authorList>
    </citation>
    <scope>NUCLEOTIDE SEQUENCE [LARGE SCALE GENOMIC DNA]</scope>
    <source>
        <strain evidence="6">f. Nagariensis / Eve</strain>
    </source>
</reference>
<keyword evidence="6" id="KW-1185">Reference proteome</keyword>
<feature type="region of interest" description="Disordered" evidence="4">
    <location>
        <begin position="573"/>
        <end position="592"/>
    </location>
</feature>
<accession>D8U6K2</accession>
<protein>
    <recommendedName>
        <fullName evidence="7">ATPase</fullName>
    </recommendedName>
</protein>
<dbReference type="NCBIfam" id="NF040713">
    <property type="entry name" value="ZapE"/>
    <property type="match status" value="1"/>
</dbReference>
<gene>
    <name evidence="5" type="ORF">VOLCADRAFT_121289</name>
</gene>
<feature type="region of interest" description="Disordered" evidence="4">
    <location>
        <begin position="84"/>
        <end position="110"/>
    </location>
</feature>
<keyword evidence="2" id="KW-0547">Nucleotide-binding</keyword>
<comment type="similarity">
    <text evidence="1">Belongs to the AFG1 ATPase family.</text>
</comment>
<feature type="compositionally biased region" description="Low complexity" evidence="4">
    <location>
        <begin position="601"/>
        <end position="622"/>
    </location>
</feature>
<organism evidence="6">
    <name type="scientific">Volvox carteri f. nagariensis</name>
    <dbReference type="NCBI Taxonomy" id="3068"/>
    <lineage>
        <taxon>Eukaryota</taxon>
        <taxon>Viridiplantae</taxon>
        <taxon>Chlorophyta</taxon>
        <taxon>core chlorophytes</taxon>
        <taxon>Chlorophyceae</taxon>
        <taxon>CS clade</taxon>
        <taxon>Chlamydomonadales</taxon>
        <taxon>Volvocaceae</taxon>
        <taxon>Volvox</taxon>
    </lineage>
</organism>
<dbReference type="GeneID" id="9624222"/>
<dbReference type="AlphaFoldDB" id="D8U6K2"/>
<evidence type="ECO:0000256" key="2">
    <source>
        <dbReference type="ARBA" id="ARBA00022741"/>
    </source>
</evidence>
<dbReference type="GO" id="GO:0016887">
    <property type="term" value="F:ATP hydrolysis activity"/>
    <property type="evidence" value="ECO:0007669"/>
    <property type="project" value="InterPro"/>
</dbReference>
<dbReference type="KEGG" id="vcn:VOLCADRAFT_121289"/>
<evidence type="ECO:0000313" key="6">
    <source>
        <dbReference type="Proteomes" id="UP000001058"/>
    </source>
</evidence>
<evidence type="ECO:0000313" key="5">
    <source>
        <dbReference type="EMBL" id="EFJ44661.1"/>
    </source>
</evidence>
<evidence type="ECO:0000256" key="3">
    <source>
        <dbReference type="ARBA" id="ARBA00022840"/>
    </source>
</evidence>
<dbReference type="InterPro" id="IPR027417">
    <property type="entry name" value="P-loop_NTPase"/>
</dbReference>
<dbReference type="RefSeq" id="XP_002954237.1">
    <property type="nucleotide sequence ID" value="XM_002954191.1"/>
</dbReference>
<evidence type="ECO:0008006" key="7">
    <source>
        <dbReference type="Google" id="ProtNLM"/>
    </source>
</evidence>
<dbReference type="PANTHER" id="PTHR12169:SF29">
    <property type="entry name" value="AFG1-LIKE ATPASE FAMILY PROTEIN"/>
    <property type="match status" value="1"/>
</dbReference>
<dbReference type="Proteomes" id="UP000001058">
    <property type="component" value="Unassembled WGS sequence"/>
</dbReference>
<evidence type="ECO:0000256" key="1">
    <source>
        <dbReference type="ARBA" id="ARBA00010322"/>
    </source>
</evidence>
<proteinExistence type="inferred from homology"/>
<dbReference type="GO" id="GO:0005739">
    <property type="term" value="C:mitochondrion"/>
    <property type="evidence" value="ECO:0007669"/>
    <property type="project" value="TreeGrafter"/>
</dbReference>
<name>D8U6K2_VOLCA</name>
<dbReference type="PANTHER" id="PTHR12169">
    <property type="entry name" value="ATPASE N2B"/>
    <property type="match status" value="1"/>
</dbReference>
<evidence type="ECO:0000256" key="4">
    <source>
        <dbReference type="SAM" id="MobiDB-lite"/>
    </source>
</evidence>
<feature type="compositionally biased region" description="Polar residues" evidence="4">
    <location>
        <begin position="636"/>
        <end position="658"/>
    </location>
</feature>
<dbReference type="EMBL" id="GL378362">
    <property type="protein sequence ID" value="EFJ44661.1"/>
    <property type="molecule type" value="Genomic_DNA"/>
</dbReference>
<dbReference type="InParanoid" id="D8U6K2"/>
<dbReference type="Pfam" id="PF03969">
    <property type="entry name" value="AFG1_ATPase"/>
    <property type="match status" value="2"/>
</dbReference>
<dbReference type="Gene3D" id="3.40.50.300">
    <property type="entry name" value="P-loop containing nucleotide triphosphate hydrolases"/>
    <property type="match status" value="1"/>
</dbReference>
<feature type="region of interest" description="Disordered" evidence="4">
    <location>
        <begin position="601"/>
        <end position="663"/>
    </location>
</feature>